<name>A0ABW2CSM2_9ACTN</name>
<proteinExistence type="predicted"/>
<keyword evidence="5" id="KW-1185">Reference proteome</keyword>
<organism evidence="4 5">
    <name type="scientific">Actinomadura yumaensis</name>
    <dbReference type="NCBI Taxonomy" id="111807"/>
    <lineage>
        <taxon>Bacteria</taxon>
        <taxon>Bacillati</taxon>
        <taxon>Actinomycetota</taxon>
        <taxon>Actinomycetes</taxon>
        <taxon>Streptosporangiales</taxon>
        <taxon>Thermomonosporaceae</taxon>
        <taxon>Actinomadura</taxon>
    </lineage>
</organism>
<feature type="region of interest" description="Disordered" evidence="1">
    <location>
        <begin position="1"/>
        <end position="30"/>
    </location>
</feature>
<gene>
    <name evidence="4" type="ORF">ACFQKB_32260</name>
</gene>
<evidence type="ECO:0000256" key="2">
    <source>
        <dbReference type="SAM" id="Phobius"/>
    </source>
</evidence>
<dbReference type="Proteomes" id="UP001596380">
    <property type="component" value="Unassembled WGS sequence"/>
</dbReference>
<protein>
    <submittedName>
        <fullName evidence="4">DUF1707 domain-containing protein</fullName>
    </submittedName>
</protein>
<feature type="domain" description="DUF1707" evidence="3">
    <location>
        <begin position="29"/>
        <end position="81"/>
    </location>
</feature>
<keyword evidence="2" id="KW-0472">Membrane</keyword>
<dbReference type="Pfam" id="PF08044">
    <property type="entry name" value="DUF1707"/>
    <property type="match status" value="1"/>
</dbReference>
<evidence type="ECO:0000259" key="3">
    <source>
        <dbReference type="Pfam" id="PF08044"/>
    </source>
</evidence>
<comment type="caution">
    <text evidence="4">The sequence shown here is derived from an EMBL/GenBank/DDBJ whole genome shotgun (WGS) entry which is preliminary data.</text>
</comment>
<dbReference type="PANTHER" id="PTHR40763:SF5">
    <property type="entry name" value="MEMBRANE PROTEIN"/>
    <property type="match status" value="1"/>
</dbReference>
<keyword evidence="2" id="KW-1133">Transmembrane helix</keyword>
<dbReference type="EMBL" id="JBHSXS010000027">
    <property type="protein sequence ID" value="MFC6884472.1"/>
    <property type="molecule type" value="Genomic_DNA"/>
</dbReference>
<dbReference type="PANTHER" id="PTHR40763">
    <property type="entry name" value="MEMBRANE PROTEIN-RELATED"/>
    <property type="match status" value="1"/>
</dbReference>
<accession>A0ABW2CSM2</accession>
<keyword evidence="2" id="KW-0812">Transmembrane</keyword>
<evidence type="ECO:0000256" key="1">
    <source>
        <dbReference type="SAM" id="MobiDB-lite"/>
    </source>
</evidence>
<evidence type="ECO:0000313" key="5">
    <source>
        <dbReference type="Proteomes" id="UP001596380"/>
    </source>
</evidence>
<dbReference type="RefSeq" id="WP_160825975.1">
    <property type="nucleotide sequence ID" value="NZ_JBHSXE010000001.1"/>
</dbReference>
<dbReference type="InterPro" id="IPR012551">
    <property type="entry name" value="DUF1707_SHOCT-like"/>
</dbReference>
<evidence type="ECO:0000313" key="4">
    <source>
        <dbReference type="EMBL" id="MFC6884472.1"/>
    </source>
</evidence>
<sequence length="162" mass="17552">MEPHRHTEAAAHGALDVPGAPGAPGVPGVRAADADRDTAIERLGDALAEGALDTAEYNRRLERAAQAATLAELRALTADLPVSRAAQAKAEVARRTAQQQADKRAWLNEWGYWAGGALIMNAIWGYTCLKDGDLKFYWPALPLAIWAIVLISYALWPDRKNP</sequence>
<feature type="transmembrane region" description="Helical" evidence="2">
    <location>
        <begin position="110"/>
        <end position="129"/>
    </location>
</feature>
<reference evidence="5" key="1">
    <citation type="journal article" date="2019" name="Int. J. Syst. Evol. Microbiol.">
        <title>The Global Catalogue of Microorganisms (GCM) 10K type strain sequencing project: providing services to taxonomists for standard genome sequencing and annotation.</title>
        <authorList>
            <consortium name="The Broad Institute Genomics Platform"/>
            <consortium name="The Broad Institute Genome Sequencing Center for Infectious Disease"/>
            <person name="Wu L."/>
            <person name="Ma J."/>
        </authorList>
    </citation>
    <scope>NUCLEOTIDE SEQUENCE [LARGE SCALE GENOMIC DNA]</scope>
    <source>
        <strain evidence="5">JCM 3369</strain>
    </source>
</reference>
<feature type="transmembrane region" description="Helical" evidence="2">
    <location>
        <begin position="136"/>
        <end position="156"/>
    </location>
</feature>